<dbReference type="PROSITE" id="PS00330">
    <property type="entry name" value="HEMOLYSIN_CALCIUM"/>
    <property type="match status" value="4"/>
</dbReference>
<dbReference type="PANTHER" id="PTHR38340">
    <property type="entry name" value="S-LAYER PROTEIN"/>
    <property type="match status" value="1"/>
</dbReference>
<evidence type="ECO:0000313" key="3">
    <source>
        <dbReference type="EMBL" id="QDL91194.1"/>
    </source>
</evidence>
<dbReference type="InterPro" id="IPR018511">
    <property type="entry name" value="Hemolysin-typ_Ca-bd_CS"/>
</dbReference>
<dbReference type="InterPro" id="IPR036912">
    <property type="entry name" value="HasA_haem-bd_sf"/>
</dbReference>
<keyword evidence="4" id="KW-1185">Reference proteome</keyword>
<organism evidence="3 4">
    <name type="scientific">Paroceanicella profunda</name>
    <dbReference type="NCBI Taxonomy" id="2579971"/>
    <lineage>
        <taxon>Bacteria</taxon>
        <taxon>Pseudomonadati</taxon>
        <taxon>Pseudomonadota</taxon>
        <taxon>Alphaproteobacteria</taxon>
        <taxon>Rhodobacterales</taxon>
        <taxon>Paracoccaceae</taxon>
        <taxon>Paroceanicella</taxon>
    </lineage>
</organism>
<reference evidence="3 4" key="1">
    <citation type="submission" date="2019-06" db="EMBL/GenBank/DDBJ databases">
        <title>Genome sequence of Rhodobacteraceae bacterium D4M1.</title>
        <authorList>
            <person name="Cao J."/>
        </authorList>
    </citation>
    <scope>NUCLEOTIDE SEQUENCE [LARGE SCALE GENOMIC DNA]</scope>
    <source>
        <strain evidence="3 4">D4M1</strain>
    </source>
</reference>
<name>A0A5B8FV39_9RHOB</name>
<evidence type="ECO:0000256" key="2">
    <source>
        <dbReference type="ARBA" id="ARBA00022525"/>
    </source>
</evidence>
<dbReference type="OrthoDB" id="7872026at2"/>
<sequence>MTITITLENNAGIDLAGYFADFDSSFTLSGFGAFSNGFSGAYMGSTGSVTATPDDSEQAFYVDGDLEYTFSSHTVDGTISAISFGYGGYAQGATLALNQTDVSLAFSAPLDSDNGDDVHGLVYDLMSDGTAPAGNTSTLREMLSTERNNLWGSYGDDVVTGSSTADVMRGRGGDDMLSGGDGNDRLMGNNGDDWLYGGNGRDWLYGGAGNDLLFGGAGRDVITGGAGDDRLAGGGNVDIFVFDTSDTGNDRIVDFNAAVGDVIAYEAGQFDDFADVQAAAVQVGDNTVINDDSGNRLVLLGVDVADLGADNFTFG</sequence>
<accession>A0A5B8FV39</accession>
<dbReference type="InterPro" id="IPR050557">
    <property type="entry name" value="RTX_toxin/Mannuronan_C5-epim"/>
</dbReference>
<dbReference type="KEGG" id="ppru:FDP22_04990"/>
<proteinExistence type="predicted"/>
<evidence type="ECO:0000256" key="1">
    <source>
        <dbReference type="ARBA" id="ARBA00004613"/>
    </source>
</evidence>
<protein>
    <recommendedName>
        <fullName evidence="5">Calcium-binding protein</fullName>
    </recommendedName>
</protein>
<keyword evidence="2" id="KW-0964">Secreted</keyword>
<dbReference type="EMBL" id="CP040818">
    <property type="protein sequence ID" value="QDL91194.1"/>
    <property type="molecule type" value="Genomic_DNA"/>
</dbReference>
<dbReference type="RefSeq" id="WP_138575592.1">
    <property type="nucleotide sequence ID" value="NZ_CP040818.1"/>
</dbReference>
<dbReference type="GO" id="GO:0005509">
    <property type="term" value="F:calcium ion binding"/>
    <property type="evidence" value="ECO:0007669"/>
    <property type="project" value="InterPro"/>
</dbReference>
<dbReference type="Gene3D" id="3.30.1500.10">
    <property type="entry name" value="Haem-binding HasA"/>
    <property type="match status" value="1"/>
</dbReference>
<dbReference type="PANTHER" id="PTHR38340:SF1">
    <property type="entry name" value="S-LAYER PROTEIN"/>
    <property type="match status" value="1"/>
</dbReference>
<dbReference type="InterPro" id="IPR011049">
    <property type="entry name" value="Serralysin-like_metalloprot_C"/>
</dbReference>
<evidence type="ECO:0000313" key="4">
    <source>
        <dbReference type="Proteomes" id="UP000305888"/>
    </source>
</evidence>
<comment type="subcellular location">
    <subcellularLocation>
        <location evidence="1">Secreted</location>
    </subcellularLocation>
</comment>
<dbReference type="SUPFAM" id="SSF51120">
    <property type="entry name" value="beta-Roll"/>
    <property type="match status" value="1"/>
</dbReference>
<dbReference type="Gene3D" id="2.150.10.10">
    <property type="entry name" value="Serralysin-like metalloprotease, C-terminal"/>
    <property type="match status" value="1"/>
</dbReference>
<evidence type="ECO:0008006" key="5">
    <source>
        <dbReference type="Google" id="ProtNLM"/>
    </source>
</evidence>
<dbReference type="InterPro" id="IPR001343">
    <property type="entry name" value="Hemolysn_Ca-bd"/>
</dbReference>
<dbReference type="AlphaFoldDB" id="A0A5B8FV39"/>
<dbReference type="SUPFAM" id="SSF54621">
    <property type="entry name" value="Heme-binding protein A (HasA)"/>
    <property type="match status" value="1"/>
</dbReference>
<gene>
    <name evidence="3" type="ORF">FDP22_04990</name>
</gene>
<dbReference type="PRINTS" id="PR00313">
    <property type="entry name" value="CABNDNGRPT"/>
</dbReference>
<dbReference type="GO" id="GO:0005576">
    <property type="term" value="C:extracellular region"/>
    <property type="evidence" value="ECO:0007669"/>
    <property type="project" value="UniProtKB-SubCell"/>
</dbReference>
<dbReference type="Pfam" id="PF00353">
    <property type="entry name" value="HemolysinCabind"/>
    <property type="match status" value="2"/>
</dbReference>
<dbReference type="Proteomes" id="UP000305888">
    <property type="component" value="Chromosome"/>
</dbReference>